<reference evidence="1" key="1">
    <citation type="submission" date="2020-02" db="EMBL/GenBank/DDBJ databases">
        <authorList>
            <person name="Scholz U."/>
            <person name="Mascher M."/>
            <person name="Fiebig A."/>
        </authorList>
    </citation>
    <scope>NUCLEOTIDE SEQUENCE</scope>
</reference>
<dbReference type="AlphaFoldDB" id="A0A7I8LDD6"/>
<accession>A0A7I8LDD6</accession>
<dbReference type="OrthoDB" id="10589038at2759"/>
<evidence type="ECO:0000313" key="1">
    <source>
        <dbReference type="EMBL" id="CAA7407656.1"/>
    </source>
</evidence>
<sequence length="271" mass="29679">MALSVLPLSSRAMVAHLFPNLACARMIFSSSSCVKGRCSTCGDSWLHQRRRHDFPDLPGTCLLMSDQFLGPCFCTSFFKASASPDQTAGRSPLWALGVRVAVGRSRKEEEGGPEMETTPQLQYFLHLEIRSTNAARDATTAIACRLAFGETARPDPLTAGGPKIWGTGAKKKTNASTGEIPLRTAFFNNIHFDSEPKRLPRDSGRVVTAATWACHFSGSNNPPPPAPNLVRVCLTRTSHVSRPLWQTSPFLVHVSFYIEDICRPPPCPPVR</sequence>
<evidence type="ECO:0000313" key="2">
    <source>
        <dbReference type="Proteomes" id="UP000663760"/>
    </source>
</evidence>
<protein>
    <submittedName>
        <fullName evidence="1">Uncharacterized protein</fullName>
    </submittedName>
</protein>
<dbReference type="Proteomes" id="UP000663760">
    <property type="component" value="Chromosome 14"/>
</dbReference>
<organism evidence="1 2">
    <name type="scientific">Spirodela intermedia</name>
    <name type="common">Intermediate duckweed</name>
    <dbReference type="NCBI Taxonomy" id="51605"/>
    <lineage>
        <taxon>Eukaryota</taxon>
        <taxon>Viridiplantae</taxon>
        <taxon>Streptophyta</taxon>
        <taxon>Embryophyta</taxon>
        <taxon>Tracheophyta</taxon>
        <taxon>Spermatophyta</taxon>
        <taxon>Magnoliopsida</taxon>
        <taxon>Liliopsida</taxon>
        <taxon>Araceae</taxon>
        <taxon>Lemnoideae</taxon>
        <taxon>Spirodela</taxon>
    </lineage>
</organism>
<name>A0A7I8LDD6_SPIIN</name>
<keyword evidence="2" id="KW-1185">Reference proteome</keyword>
<proteinExistence type="predicted"/>
<gene>
    <name evidence="1" type="ORF">SI8410_14018334</name>
</gene>
<dbReference type="EMBL" id="LR746277">
    <property type="protein sequence ID" value="CAA7407656.1"/>
    <property type="molecule type" value="Genomic_DNA"/>
</dbReference>